<accession>A0A1F7GLP4</accession>
<dbReference type="EMBL" id="MFZH01000004">
    <property type="protein sequence ID" value="OGK19827.1"/>
    <property type="molecule type" value="Genomic_DNA"/>
</dbReference>
<proteinExistence type="predicted"/>
<evidence type="ECO:0000313" key="2">
    <source>
        <dbReference type="EMBL" id="OGK19827.1"/>
    </source>
</evidence>
<evidence type="ECO:0000259" key="1">
    <source>
        <dbReference type="Pfam" id="PF01850"/>
    </source>
</evidence>
<evidence type="ECO:0000313" key="3">
    <source>
        <dbReference type="Proteomes" id="UP000176850"/>
    </source>
</evidence>
<dbReference type="Gene3D" id="3.40.50.1010">
    <property type="entry name" value="5'-nuclease"/>
    <property type="match status" value="1"/>
</dbReference>
<dbReference type="AlphaFoldDB" id="A0A1F7GLP4"/>
<reference evidence="2 3" key="1">
    <citation type="journal article" date="2016" name="Nat. Commun.">
        <title>Thousands of microbial genomes shed light on interconnected biogeochemical processes in an aquifer system.</title>
        <authorList>
            <person name="Anantharaman K."/>
            <person name="Brown C.T."/>
            <person name="Hug L.A."/>
            <person name="Sharon I."/>
            <person name="Castelle C.J."/>
            <person name="Probst A.J."/>
            <person name="Thomas B.C."/>
            <person name="Singh A."/>
            <person name="Wilkins M.J."/>
            <person name="Karaoz U."/>
            <person name="Brodie E.L."/>
            <person name="Williams K.H."/>
            <person name="Hubbard S.S."/>
            <person name="Banfield J.F."/>
        </authorList>
    </citation>
    <scope>NUCLEOTIDE SEQUENCE [LARGE SCALE GENOMIC DNA]</scope>
</reference>
<feature type="domain" description="PIN" evidence="1">
    <location>
        <begin position="3"/>
        <end position="128"/>
    </location>
</feature>
<sequence length="138" mass="15797">MKYLIDTNIFLRILTRDNEKSFKECVELIEAIKSGIVDAITTTMVVAEVVWTLESFYRVNKSEVVTVVRDMVTTNGLKVIDGYGTIEALDLYNTNNIKFVDCLLASIPQVQKKEWAIISYDKEFDKLKIIRKEPGDVI</sequence>
<dbReference type="Pfam" id="PF01850">
    <property type="entry name" value="PIN"/>
    <property type="match status" value="1"/>
</dbReference>
<dbReference type="InterPro" id="IPR052106">
    <property type="entry name" value="PINc/VapC_TA"/>
</dbReference>
<dbReference type="SUPFAM" id="SSF88723">
    <property type="entry name" value="PIN domain-like"/>
    <property type="match status" value="1"/>
</dbReference>
<dbReference type="PANTHER" id="PTHR38826:SF5">
    <property type="entry name" value="RIBONUCLEASE VAPC13"/>
    <property type="match status" value="1"/>
</dbReference>
<protein>
    <recommendedName>
        <fullName evidence="1">PIN domain-containing protein</fullName>
    </recommendedName>
</protein>
<organism evidence="2 3">
    <name type="scientific">Candidatus Roizmanbacteria bacterium RIFCSPHIGHO2_01_FULL_39_24</name>
    <dbReference type="NCBI Taxonomy" id="1802032"/>
    <lineage>
        <taxon>Bacteria</taxon>
        <taxon>Candidatus Roizmaniibacteriota</taxon>
    </lineage>
</organism>
<dbReference type="PANTHER" id="PTHR38826">
    <property type="entry name" value="RIBONUCLEASE VAPC13"/>
    <property type="match status" value="1"/>
</dbReference>
<dbReference type="Proteomes" id="UP000176850">
    <property type="component" value="Unassembled WGS sequence"/>
</dbReference>
<comment type="caution">
    <text evidence="2">The sequence shown here is derived from an EMBL/GenBank/DDBJ whole genome shotgun (WGS) entry which is preliminary data.</text>
</comment>
<name>A0A1F7GLP4_9BACT</name>
<dbReference type="InterPro" id="IPR029060">
    <property type="entry name" value="PIN-like_dom_sf"/>
</dbReference>
<gene>
    <name evidence="2" type="ORF">A2799_00640</name>
</gene>
<dbReference type="InterPro" id="IPR002716">
    <property type="entry name" value="PIN_dom"/>
</dbReference>